<name>A0A4R7EST7_9FLAO</name>
<dbReference type="Proteomes" id="UP000295215">
    <property type="component" value="Unassembled WGS sequence"/>
</dbReference>
<keyword evidence="2" id="KW-1185">Reference proteome</keyword>
<evidence type="ECO:0000313" key="1">
    <source>
        <dbReference type="EMBL" id="TDS56854.1"/>
    </source>
</evidence>
<reference evidence="1 2" key="1">
    <citation type="submission" date="2019-03" db="EMBL/GenBank/DDBJ databases">
        <title>Genomic Encyclopedia of Archaeal and Bacterial Type Strains, Phase II (KMG-II): from individual species to whole genera.</title>
        <authorList>
            <person name="Goeker M."/>
        </authorList>
    </citation>
    <scope>NUCLEOTIDE SEQUENCE [LARGE SCALE GENOMIC DNA]</scope>
    <source>
        <strain evidence="1 2">DSM 28213</strain>
    </source>
</reference>
<gene>
    <name evidence="1" type="ORF">C8P70_1182</name>
</gene>
<dbReference type="AlphaFoldDB" id="A0A4R7EST7"/>
<sequence>MGIREHNANIVEVGKAAFILRKKNTDLMKNNLKYFYMSKFVIKYKN</sequence>
<evidence type="ECO:0000313" key="2">
    <source>
        <dbReference type="Proteomes" id="UP000295215"/>
    </source>
</evidence>
<dbReference type="EMBL" id="SOAG01000018">
    <property type="protein sequence ID" value="TDS56854.1"/>
    <property type="molecule type" value="Genomic_DNA"/>
</dbReference>
<accession>A0A4R7EST7</accession>
<comment type="caution">
    <text evidence="1">The sequence shown here is derived from an EMBL/GenBank/DDBJ whole genome shotgun (WGS) entry which is preliminary data.</text>
</comment>
<organism evidence="1 2">
    <name type="scientific">Myroides indicus</name>
    <dbReference type="NCBI Taxonomy" id="1323422"/>
    <lineage>
        <taxon>Bacteria</taxon>
        <taxon>Pseudomonadati</taxon>
        <taxon>Bacteroidota</taxon>
        <taxon>Flavobacteriia</taxon>
        <taxon>Flavobacteriales</taxon>
        <taxon>Flavobacteriaceae</taxon>
        <taxon>Myroides</taxon>
    </lineage>
</organism>
<proteinExistence type="predicted"/>
<protein>
    <submittedName>
        <fullName evidence="1">Uncharacterized protein</fullName>
    </submittedName>
</protein>